<dbReference type="InterPro" id="IPR005036">
    <property type="entry name" value="CBM21_dom"/>
</dbReference>
<accession>A0ABM1E5J2</accession>
<dbReference type="GeneID" id="106809034"/>
<proteinExistence type="predicted"/>
<dbReference type="PROSITE" id="PS51159">
    <property type="entry name" value="CBM21"/>
    <property type="match status" value="1"/>
</dbReference>
<organism evidence="2 3">
    <name type="scientific">Priapulus caudatus</name>
    <name type="common">Priapulid worm</name>
    <dbReference type="NCBI Taxonomy" id="37621"/>
    <lineage>
        <taxon>Eukaryota</taxon>
        <taxon>Metazoa</taxon>
        <taxon>Ecdysozoa</taxon>
        <taxon>Scalidophora</taxon>
        <taxon>Priapulida</taxon>
        <taxon>Priapulimorpha</taxon>
        <taxon>Priapulimorphida</taxon>
        <taxon>Priapulidae</taxon>
        <taxon>Priapulus</taxon>
    </lineage>
</organism>
<keyword evidence="2" id="KW-1185">Reference proteome</keyword>
<evidence type="ECO:0000313" key="2">
    <source>
        <dbReference type="Proteomes" id="UP000695022"/>
    </source>
</evidence>
<dbReference type="Gene3D" id="2.60.40.2440">
    <property type="entry name" value="Carbohydrate binding type-21 domain"/>
    <property type="match status" value="1"/>
</dbReference>
<dbReference type="RefSeq" id="XP_014667463.1">
    <property type="nucleotide sequence ID" value="XM_014811977.1"/>
</dbReference>
<dbReference type="Pfam" id="PF03370">
    <property type="entry name" value="CBM_21"/>
    <property type="match status" value="1"/>
</dbReference>
<dbReference type="PANTHER" id="PTHR12307">
    <property type="entry name" value="PROTEIN PHOSPHATASE 1 REGULATORY SUBUNIT"/>
    <property type="match status" value="1"/>
</dbReference>
<sequence>MQTLAGSVLRRRTFTMPVDCGLRSASPPFYDLLSFSSPNLMMPGGAIDMTGYPHNGYSVYHRADFPYDRYWSKEPSIVAALPAKSALYCHHAEVPVSGERKDFSRVVAGRRKKRVRFADDDGLALETVRVMSEPSQYPPRLDADTLALARAGAAASATLDETWRLAFEPPAAADYCAFRRSLASASACLEHVSVSEHALAGTAKVRDVAYEKDVGVRVTFDSWGSHVDIPASYVNDGGVAIAGPGGGAHFNTFSFVVHIPPEAEDADARIEFCVYFRSGGEEHWDSNGGENYVLLPTAKHRRAPRDDARLSPHTDVLLLGDIGPDFAIWNMLDTSRPYW</sequence>
<dbReference type="InterPro" id="IPR050782">
    <property type="entry name" value="PP1_regulatory_subunit_3"/>
</dbReference>
<reference evidence="3" key="1">
    <citation type="submission" date="2025-08" db="UniProtKB">
        <authorList>
            <consortium name="RefSeq"/>
        </authorList>
    </citation>
    <scope>IDENTIFICATION</scope>
</reference>
<evidence type="ECO:0000313" key="3">
    <source>
        <dbReference type="RefSeq" id="XP_014667463.1"/>
    </source>
</evidence>
<name>A0ABM1E5J2_PRICU</name>
<protein>
    <submittedName>
        <fullName evidence="3">Protein phosphatase 1 regulatory subunit 3B-like</fullName>
    </submittedName>
</protein>
<dbReference type="Proteomes" id="UP000695022">
    <property type="component" value="Unplaced"/>
</dbReference>
<evidence type="ECO:0000259" key="1">
    <source>
        <dbReference type="PROSITE" id="PS51159"/>
    </source>
</evidence>
<gene>
    <name evidence="3" type="primary">LOC106809034</name>
</gene>
<dbReference type="PANTHER" id="PTHR12307:SF48">
    <property type="entry name" value="PROTEIN PHOSPHATASE 1 REGULATORY SUBUNIT"/>
    <property type="match status" value="1"/>
</dbReference>
<dbReference type="InterPro" id="IPR038175">
    <property type="entry name" value="CBM21_dom_sf"/>
</dbReference>
<feature type="domain" description="CBM21" evidence="1">
    <location>
        <begin position="179"/>
        <end position="295"/>
    </location>
</feature>